<dbReference type="Proteomes" id="UP001273350">
    <property type="component" value="Unassembled WGS sequence"/>
</dbReference>
<gene>
    <name evidence="2" type="ORF">SGQ83_18740</name>
</gene>
<protein>
    <submittedName>
        <fullName evidence="2">PorT family protein</fullName>
    </submittedName>
</protein>
<evidence type="ECO:0000256" key="1">
    <source>
        <dbReference type="SAM" id="SignalP"/>
    </source>
</evidence>
<keyword evidence="3" id="KW-1185">Reference proteome</keyword>
<keyword evidence="1" id="KW-0732">Signal</keyword>
<sequence length="416" mass="48090">MKKLLLITLLLCYSFTNAQITFEKGYFISNNGNRTECYIKNLDWKNNPTDFKYKLQLTDSEFQTSTGADTQEFGIDNESTYKKFKIKIDRSSDDPLKLTSNRNPDWREETLFLKTLVEGDATLYSYTEDNMNRFFYATKTIPTEQLIYVKYLITEQSEGAEKIGENNEYKQQLYKNVATPTTTEKSLLNLTYKKADLVAYFSKYNNLNPDSVKNENTKKTKSKFFIKITPGVSFASLSSTNDADNQLNAKLDKKAVFRIGAEFEYVLPYNKNKWSVFINPTYQKYQNEKDYGVPSPFITFPNVEYTIKASYSSLQLPIGIRHYMFLNENSKIFINYSYTIDVSSKTDITYTNKTASNASGSFTGDFAKNSALGIGYNFKNKFSAEIRFNTKKELVNYTYHSAKYNAIDFIFAYTIF</sequence>
<comment type="caution">
    <text evidence="2">The sequence shown here is derived from an EMBL/GenBank/DDBJ whole genome shotgun (WGS) entry which is preliminary data.</text>
</comment>
<reference evidence="2 3" key="1">
    <citation type="submission" date="2023-11" db="EMBL/GenBank/DDBJ databases">
        <title>Unpublished Manusciprt.</title>
        <authorList>
            <person name="Saticioglu I.B."/>
            <person name="Ay H."/>
            <person name="Ajmi N."/>
            <person name="Altun S."/>
            <person name="Duman M."/>
        </authorList>
    </citation>
    <scope>NUCLEOTIDE SEQUENCE [LARGE SCALE GENOMIC DNA]</scope>
    <source>
        <strain evidence="2 3">Fl-318</strain>
    </source>
</reference>
<feature type="chain" id="PRO_5046236496" evidence="1">
    <location>
        <begin position="19"/>
        <end position="416"/>
    </location>
</feature>
<proteinExistence type="predicted"/>
<accession>A0ABU4RFL5</accession>
<dbReference type="RefSeq" id="WP_230003630.1">
    <property type="nucleotide sequence ID" value="NZ_CP087134.1"/>
</dbReference>
<evidence type="ECO:0000313" key="3">
    <source>
        <dbReference type="Proteomes" id="UP001273350"/>
    </source>
</evidence>
<organism evidence="2 3">
    <name type="scientific">Flavobacterium cupriresistens</name>
    <dbReference type="NCBI Taxonomy" id="2893885"/>
    <lineage>
        <taxon>Bacteria</taxon>
        <taxon>Pseudomonadati</taxon>
        <taxon>Bacteroidota</taxon>
        <taxon>Flavobacteriia</taxon>
        <taxon>Flavobacteriales</taxon>
        <taxon>Flavobacteriaceae</taxon>
        <taxon>Flavobacterium</taxon>
    </lineage>
</organism>
<name>A0ABU4RFL5_9FLAO</name>
<feature type="signal peptide" evidence="1">
    <location>
        <begin position="1"/>
        <end position="18"/>
    </location>
</feature>
<evidence type="ECO:0000313" key="2">
    <source>
        <dbReference type="EMBL" id="MDX6191399.1"/>
    </source>
</evidence>
<dbReference type="EMBL" id="JAWXVI010000010">
    <property type="protein sequence ID" value="MDX6191399.1"/>
    <property type="molecule type" value="Genomic_DNA"/>
</dbReference>